<name>A0A8S9GQI5_BRACR</name>
<comment type="caution">
    <text evidence="2">The sequence shown here is derived from an EMBL/GenBank/DDBJ whole genome shotgun (WGS) entry which is preliminary data.</text>
</comment>
<protein>
    <submittedName>
        <fullName evidence="2">Uncharacterized protein</fullName>
    </submittedName>
</protein>
<gene>
    <name evidence="2" type="ORF">F2Q70_00020795</name>
</gene>
<sequence length="126" mass="14025">MALGNTRPLRRQGSPLAILNQAEHIDCHGPSLSVSRKLKIVPSVSVFTLLCFIRFVSGVGFSDWLIPPWIRISLIRWENISAGAFKLEEGPEWREEKSKILFNGWTGNEKNKRDGDSEPSSGSASC</sequence>
<dbReference type="EMBL" id="QGKY02001925">
    <property type="protein sequence ID" value="KAF2548093.1"/>
    <property type="molecule type" value="Genomic_DNA"/>
</dbReference>
<reference evidence="2" key="1">
    <citation type="submission" date="2019-12" db="EMBL/GenBank/DDBJ databases">
        <title>Genome sequencing and annotation of Brassica cretica.</title>
        <authorList>
            <person name="Studholme D.J."/>
            <person name="Sarris P.F."/>
        </authorList>
    </citation>
    <scope>NUCLEOTIDE SEQUENCE</scope>
    <source>
        <strain evidence="2">PFS-102/07</strain>
        <tissue evidence="2">Leaf</tissue>
    </source>
</reference>
<feature type="region of interest" description="Disordered" evidence="1">
    <location>
        <begin position="105"/>
        <end position="126"/>
    </location>
</feature>
<evidence type="ECO:0000256" key="1">
    <source>
        <dbReference type="SAM" id="MobiDB-lite"/>
    </source>
</evidence>
<dbReference type="AlphaFoldDB" id="A0A8S9GQI5"/>
<evidence type="ECO:0000313" key="2">
    <source>
        <dbReference type="EMBL" id="KAF2548093.1"/>
    </source>
</evidence>
<proteinExistence type="predicted"/>
<accession>A0A8S9GQI5</accession>
<organism evidence="2">
    <name type="scientific">Brassica cretica</name>
    <name type="common">Mustard</name>
    <dbReference type="NCBI Taxonomy" id="69181"/>
    <lineage>
        <taxon>Eukaryota</taxon>
        <taxon>Viridiplantae</taxon>
        <taxon>Streptophyta</taxon>
        <taxon>Embryophyta</taxon>
        <taxon>Tracheophyta</taxon>
        <taxon>Spermatophyta</taxon>
        <taxon>Magnoliopsida</taxon>
        <taxon>eudicotyledons</taxon>
        <taxon>Gunneridae</taxon>
        <taxon>Pentapetalae</taxon>
        <taxon>rosids</taxon>
        <taxon>malvids</taxon>
        <taxon>Brassicales</taxon>
        <taxon>Brassicaceae</taxon>
        <taxon>Brassiceae</taxon>
        <taxon>Brassica</taxon>
    </lineage>
</organism>